<dbReference type="EMBL" id="PHFL01000066">
    <property type="protein sequence ID" value="RFM23365.1"/>
    <property type="molecule type" value="Genomic_DNA"/>
</dbReference>
<dbReference type="InterPro" id="IPR050664">
    <property type="entry name" value="Octanoyltrans_LipM/LipL"/>
</dbReference>
<sequence>MFDKVFLIDSGAKRGAFQMWLDEQLALHLETLLPILGKNVALLRFYAWQPFCISIGYHQSDAVFNRHLLSQDGIDLVRRPTGGRAVFHAEELTYSLVMHTDAPNAVCYTQISLALQIGLAELGIEASLQRQQPNFRMRYAQAESVPCFTASARDELEVKGKKIIGSAQRRYGQTLLQHGSILLSPKHLEMTRYLNTTPDIQARIAKDLREKTISASELLGRAVSYHEAVQAFRTGFERAWHLPLVPLSEAELLQLLGQSNTVAVH</sequence>
<keyword evidence="2" id="KW-0436">Ligase</keyword>
<dbReference type="PANTHER" id="PTHR43679">
    <property type="entry name" value="OCTANOYLTRANSFERASE LIPM-RELATED"/>
    <property type="match status" value="1"/>
</dbReference>
<name>A0A395LXU0_9BACT</name>
<dbReference type="AlphaFoldDB" id="A0A395LXU0"/>
<dbReference type="GO" id="GO:0016874">
    <property type="term" value="F:ligase activity"/>
    <property type="evidence" value="ECO:0007669"/>
    <property type="project" value="UniProtKB-KW"/>
</dbReference>
<comment type="caution">
    <text evidence="2">The sequence shown here is derived from an EMBL/GenBank/DDBJ whole genome shotgun (WGS) entry which is preliminary data.</text>
</comment>
<dbReference type="Gene3D" id="3.30.930.10">
    <property type="entry name" value="Bira Bifunctional Protein, Domain 2"/>
    <property type="match status" value="1"/>
</dbReference>
<evidence type="ECO:0000313" key="2">
    <source>
        <dbReference type="EMBL" id="RFM23365.1"/>
    </source>
</evidence>
<dbReference type="InterPro" id="IPR045864">
    <property type="entry name" value="aa-tRNA-synth_II/BPL/LPL"/>
</dbReference>
<dbReference type="Pfam" id="PF21948">
    <property type="entry name" value="LplA-B_cat"/>
    <property type="match status" value="1"/>
</dbReference>
<protein>
    <submittedName>
        <fullName evidence="2">Lipoate--protein ligase family protein</fullName>
    </submittedName>
</protein>
<evidence type="ECO:0000259" key="1">
    <source>
        <dbReference type="PROSITE" id="PS51733"/>
    </source>
</evidence>
<accession>A0A395LXU0</accession>
<gene>
    <name evidence="2" type="ORF">D0433_11225</name>
</gene>
<dbReference type="SUPFAM" id="SSF55681">
    <property type="entry name" value="Class II aaRS and biotin synthetases"/>
    <property type="match status" value="1"/>
</dbReference>
<dbReference type="PANTHER" id="PTHR43679:SF2">
    <property type="entry name" value="OCTANOYL-[GCVH]:PROTEIN N-OCTANOYLTRANSFERASE"/>
    <property type="match status" value="1"/>
</dbReference>
<proteinExistence type="predicted"/>
<dbReference type="PROSITE" id="PS51733">
    <property type="entry name" value="BPL_LPL_CATALYTIC"/>
    <property type="match status" value="1"/>
</dbReference>
<dbReference type="CDD" id="cd16443">
    <property type="entry name" value="LplA"/>
    <property type="match status" value="1"/>
</dbReference>
<evidence type="ECO:0000313" key="3">
    <source>
        <dbReference type="Proteomes" id="UP000266389"/>
    </source>
</evidence>
<organism evidence="2 3">
    <name type="scientific">Candidatus Thermochlorobacter aerophilus</name>
    <dbReference type="NCBI Taxonomy" id="1868324"/>
    <lineage>
        <taxon>Bacteria</taxon>
        <taxon>Pseudomonadati</taxon>
        <taxon>Chlorobiota</taxon>
        <taxon>Chlorobiia</taxon>
        <taxon>Chlorobiales</taxon>
        <taxon>Candidatus Thermochlorobacteriaceae</taxon>
        <taxon>Candidatus Thermochlorobacter</taxon>
    </lineage>
</organism>
<dbReference type="InterPro" id="IPR004143">
    <property type="entry name" value="BPL_LPL_catalytic"/>
</dbReference>
<dbReference type="Proteomes" id="UP000266389">
    <property type="component" value="Unassembled WGS sequence"/>
</dbReference>
<reference evidence="2 3" key="1">
    <citation type="journal article" date="2011" name="ISME J.">
        <title>Community ecology of hot spring cyanobacterial mats: predominant populations and their functional potential.</title>
        <authorList>
            <person name="Klatt C.G."/>
            <person name="Wood J.M."/>
            <person name="Rusch D.B."/>
            <person name="Bateson M.M."/>
            <person name="Hamamura N."/>
            <person name="Heidelberg J.F."/>
            <person name="Grossman A.R."/>
            <person name="Bhaya D."/>
            <person name="Cohan F.M."/>
            <person name="Kuhl M."/>
            <person name="Bryant D.A."/>
            <person name="Ward D.M."/>
        </authorList>
    </citation>
    <scope>NUCLEOTIDE SEQUENCE [LARGE SCALE GENOMIC DNA]</scope>
    <source>
        <strain evidence="2">OS</strain>
    </source>
</reference>
<feature type="domain" description="BPL/LPL catalytic" evidence="1">
    <location>
        <begin position="37"/>
        <end position="244"/>
    </location>
</feature>